<protein>
    <submittedName>
        <fullName evidence="2">Uncharacterized protein</fullName>
    </submittedName>
</protein>
<feature type="coiled-coil region" evidence="1">
    <location>
        <begin position="254"/>
        <end position="308"/>
    </location>
</feature>
<dbReference type="EMBL" id="LAZR01016419">
    <property type="protein sequence ID" value="KKM04583.1"/>
    <property type="molecule type" value="Genomic_DNA"/>
</dbReference>
<reference evidence="2" key="1">
    <citation type="journal article" date="2015" name="Nature">
        <title>Complex archaea that bridge the gap between prokaryotes and eukaryotes.</title>
        <authorList>
            <person name="Spang A."/>
            <person name="Saw J.H."/>
            <person name="Jorgensen S.L."/>
            <person name="Zaremba-Niedzwiedzka K."/>
            <person name="Martijn J."/>
            <person name="Lind A.E."/>
            <person name="van Eijk R."/>
            <person name="Schleper C."/>
            <person name="Guy L."/>
            <person name="Ettema T.J."/>
        </authorList>
    </citation>
    <scope>NUCLEOTIDE SEQUENCE</scope>
</reference>
<evidence type="ECO:0000256" key="1">
    <source>
        <dbReference type="SAM" id="Coils"/>
    </source>
</evidence>
<evidence type="ECO:0000313" key="2">
    <source>
        <dbReference type="EMBL" id="KKM04583.1"/>
    </source>
</evidence>
<proteinExistence type="predicted"/>
<feature type="non-terminal residue" evidence="2">
    <location>
        <position position="331"/>
    </location>
</feature>
<comment type="caution">
    <text evidence="2">The sequence shown here is derived from an EMBL/GenBank/DDBJ whole genome shotgun (WGS) entry which is preliminary data.</text>
</comment>
<sequence length="331" mass="39328">MVETQDKDNYLVIPMRMEKCEMVIRKSKKFTNLEIFFLKFIHIDNSLVNLLSAFNVGAHIMNYLLAQMFYTELIYLDLNKGVVKLSDEIKDCIENDKLEIYLNEEAIVSKFPITIVQEKIGGEIFIEDILKDFLRRPHRDTTNYINLRASPSMSIQDLKNYSNNKYTKCVRPKIRSNFEEVEKINFLKTIHWDSMYIPLSKEENKFFDLDFDIFPLSVQKSWQNAYNSQFRKDEVADLSEMIKNPRIISNHKLIDNLTRRLDSFQSLIENSVEKQKGLNLLYTLEDYLENLDKKIRDLTDRIESLNYIDFYFENLVVINRILENAKLAKDY</sequence>
<dbReference type="AlphaFoldDB" id="A0A0F9K060"/>
<accession>A0A0F9K060</accession>
<gene>
    <name evidence="2" type="ORF">LCGC14_1762790</name>
</gene>
<name>A0A0F9K060_9ZZZZ</name>
<keyword evidence="1" id="KW-0175">Coiled coil</keyword>
<organism evidence="2">
    <name type="scientific">marine sediment metagenome</name>
    <dbReference type="NCBI Taxonomy" id="412755"/>
    <lineage>
        <taxon>unclassified sequences</taxon>
        <taxon>metagenomes</taxon>
        <taxon>ecological metagenomes</taxon>
    </lineage>
</organism>